<accession>A0ABV9GUK8</accession>
<dbReference type="InterPro" id="IPR012902">
    <property type="entry name" value="N_methyl_site"/>
</dbReference>
<protein>
    <submittedName>
        <fullName evidence="3">Type IV pilus modification protein PilV</fullName>
    </submittedName>
</protein>
<feature type="domain" description="Type IV pilin Tt1218-like" evidence="2">
    <location>
        <begin position="40"/>
        <end position="114"/>
    </location>
</feature>
<keyword evidence="1" id="KW-0812">Transmembrane</keyword>
<gene>
    <name evidence="3" type="primary">pilV</name>
    <name evidence="3" type="ORF">ACFO3A_01460</name>
</gene>
<evidence type="ECO:0000313" key="4">
    <source>
        <dbReference type="Proteomes" id="UP001595967"/>
    </source>
</evidence>
<organism evidence="3 4">
    <name type="scientific">Comamonas nitrativorans</name>
    <dbReference type="NCBI Taxonomy" id="108437"/>
    <lineage>
        <taxon>Bacteria</taxon>
        <taxon>Pseudomonadati</taxon>
        <taxon>Pseudomonadota</taxon>
        <taxon>Betaproteobacteria</taxon>
        <taxon>Burkholderiales</taxon>
        <taxon>Comamonadaceae</taxon>
        <taxon>Comamonas</taxon>
    </lineage>
</organism>
<dbReference type="RefSeq" id="WP_377723313.1">
    <property type="nucleotide sequence ID" value="NZ_JBHSEW010000001.1"/>
</dbReference>
<keyword evidence="1" id="KW-0472">Membrane</keyword>
<name>A0ABV9GUK8_9BURK</name>
<keyword evidence="1" id="KW-1133">Transmembrane helix</keyword>
<dbReference type="EMBL" id="JBHSEW010000001">
    <property type="protein sequence ID" value="MFC4620886.1"/>
    <property type="molecule type" value="Genomic_DNA"/>
</dbReference>
<dbReference type="PROSITE" id="PS00409">
    <property type="entry name" value="PROKAR_NTER_METHYL"/>
    <property type="match status" value="1"/>
</dbReference>
<comment type="caution">
    <text evidence="3">The sequence shown here is derived from an EMBL/GenBank/DDBJ whole genome shotgun (WGS) entry which is preliminary data.</text>
</comment>
<dbReference type="Pfam" id="PF07963">
    <property type="entry name" value="N_methyl"/>
    <property type="match status" value="1"/>
</dbReference>
<dbReference type="Proteomes" id="UP001595967">
    <property type="component" value="Unassembled WGS sequence"/>
</dbReference>
<evidence type="ECO:0000259" key="2">
    <source>
        <dbReference type="Pfam" id="PF22150"/>
    </source>
</evidence>
<keyword evidence="4" id="KW-1185">Reference proteome</keyword>
<evidence type="ECO:0000256" key="1">
    <source>
        <dbReference type="SAM" id="Phobius"/>
    </source>
</evidence>
<feature type="transmembrane region" description="Helical" evidence="1">
    <location>
        <begin position="20"/>
        <end position="40"/>
    </location>
</feature>
<dbReference type="Pfam" id="PF22150">
    <property type="entry name" value="Tt1218-like"/>
    <property type="match status" value="1"/>
</dbReference>
<dbReference type="InterPro" id="IPR013362">
    <property type="entry name" value="Pilus_4_PilV"/>
</dbReference>
<reference evidence="4" key="1">
    <citation type="journal article" date="2019" name="Int. J. Syst. Evol. Microbiol.">
        <title>The Global Catalogue of Microorganisms (GCM) 10K type strain sequencing project: providing services to taxonomists for standard genome sequencing and annotation.</title>
        <authorList>
            <consortium name="The Broad Institute Genomics Platform"/>
            <consortium name="The Broad Institute Genome Sequencing Center for Infectious Disease"/>
            <person name="Wu L."/>
            <person name="Ma J."/>
        </authorList>
    </citation>
    <scope>NUCLEOTIDE SEQUENCE [LARGE SCALE GENOMIC DNA]</scope>
    <source>
        <strain evidence="4">JCM 11650</strain>
    </source>
</reference>
<sequence length="213" mass="23683">MKYHYSSIPALYRRQRGITLLESLVALIISMLGILGILGMQMRTLTDTQTTVRRAQAIRLIEDLSERMRVNPNALTQINEYVSGFGDGDSDDGPPDDACATGCEPKEQADYDIWAWKQSVRNLPLGQANIFLAPGETDDSNRRQLGIIISWRENERNDADENYRDAINAVNSAGDTDDDNACPADRICHLQYISVPARCAPYGSGASIKYYCS</sequence>
<evidence type="ECO:0000313" key="3">
    <source>
        <dbReference type="EMBL" id="MFC4620886.1"/>
    </source>
</evidence>
<proteinExistence type="predicted"/>
<dbReference type="InterPro" id="IPR054402">
    <property type="entry name" value="Tt1218-like_dom"/>
</dbReference>
<dbReference type="NCBIfam" id="TIGR02523">
    <property type="entry name" value="type_IV_pilV"/>
    <property type="match status" value="1"/>
</dbReference>